<comment type="cofactor">
    <cofactor evidence="1">
        <name>Mg(2+)</name>
        <dbReference type="ChEBI" id="CHEBI:18420"/>
    </cofactor>
</comment>
<feature type="transmembrane region" description="Helical" evidence="5">
    <location>
        <begin position="43"/>
        <end position="61"/>
    </location>
</feature>
<accession>A0A858BZB3</accession>
<feature type="transmembrane region" description="Helical" evidence="5">
    <location>
        <begin position="117"/>
        <end position="139"/>
    </location>
</feature>
<dbReference type="Pfam" id="PF01850">
    <property type="entry name" value="PIN"/>
    <property type="match status" value="1"/>
</dbReference>
<keyword evidence="3" id="KW-0378">Hydrolase</keyword>
<evidence type="ECO:0000256" key="2">
    <source>
        <dbReference type="ARBA" id="ARBA00022722"/>
    </source>
</evidence>
<proteinExistence type="predicted"/>
<dbReference type="Gene3D" id="3.40.50.1010">
    <property type="entry name" value="5'-nuclease"/>
    <property type="match status" value="1"/>
</dbReference>
<keyword evidence="5" id="KW-0472">Membrane</keyword>
<gene>
    <name evidence="7" type="ORF">Ami103574_13590</name>
</gene>
<evidence type="ECO:0000313" key="8">
    <source>
        <dbReference type="Proteomes" id="UP000466848"/>
    </source>
</evidence>
<evidence type="ECO:0000256" key="1">
    <source>
        <dbReference type="ARBA" id="ARBA00001946"/>
    </source>
</evidence>
<dbReference type="RefSeq" id="WP_163067498.1">
    <property type="nucleotide sequence ID" value="NZ_CP048649.1"/>
</dbReference>
<name>A0A858BZB3_9FIRM</name>
<feature type="transmembrane region" description="Helical" evidence="5">
    <location>
        <begin position="90"/>
        <end position="111"/>
    </location>
</feature>
<dbReference type="SUPFAM" id="SSF88723">
    <property type="entry name" value="PIN domain-like"/>
    <property type="match status" value="1"/>
</dbReference>
<keyword evidence="4" id="KW-0460">Magnesium</keyword>
<dbReference type="InterPro" id="IPR002792">
    <property type="entry name" value="TRAM_dom"/>
</dbReference>
<evidence type="ECO:0000256" key="3">
    <source>
        <dbReference type="ARBA" id="ARBA00022801"/>
    </source>
</evidence>
<dbReference type="GO" id="GO:0016787">
    <property type="term" value="F:hydrolase activity"/>
    <property type="evidence" value="ECO:0007669"/>
    <property type="project" value="UniProtKB-KW"/>
</dbReference>
<reference evidence="7 8" key="1">
    <citation type="submission" date="2020-02" db="EMBL/GenBank/DDBJ databases">
        <authorList>
            <person name="Kim Y.B."/>
            <person name="Roh S.W."/>
        </authorList>
    </citation>
    <scope>NUCLEOTIDE SEQUENCE [LARGE SCALE GENOMIC DNA]</scope>
    <source>
        <strain evidence="7 8">DSM 103574</strain>
    </source>
</reference>
<keyword evidence="8" id="KW-1185">Reference proteome</keyword>
<dbReference type="InterPro" id="IPR029060">
    <property type="entry name" value="PIN-like_dom_sf"/>
</dbReference>
<feature type="transmembrane region" description="Helical" evidence="5">
    <location>
        <begin position="12"/>
        <end position="31"/>
    </location>
</feature>
<keyword evidence="2" id="KW-0540">Nuclease</keyword>
<dbReference type="EMBL" id="CP048649">
    <property type="protein sequence ID" value="QIB70260.1"/>
    <property type="molecule type" value="Genomic_DNA"/>
</dbReference>
<keyword evidence="5" id="KW-0812">Transmembrane</keyword>
<dbReference type="PANTHER" id="PTHR11603:SF147">
    <property type="entry name" value="MEMBRANE PROTEIN"/>
    <property type="match status" value="1"/>
</dbReference>
<evidence type="ECO:0000259" key="6">
    <source>
        <dbReference type="PROSITE" id="PS50926"/>
    </source>
</evidence>
<dbReference type="KEGG" id="abut:Ami103574_13590"/>
<dbReference type="InterPro" id="IPR002716">
    <property type="entry name" value="PIN_dom"/>
</dbReference>
<dbReference type="PROSITE" id="PS50926">
    <property type="entry name" value="TRAM"/>
    <property type="match status" value="1"/>
</dbReference>
<sequence>MIKKLLRSIFSVIGALVGYGVFLLAEFLYALTGTNLESILTETQLAGAALCSTVIFGIIFFRMTPSLGKHSVKVAKGIESDLQGVSTNDILSGTFGLIVGLIIAFLVSQIYATIQFFYMGTILTVITYLIMGYLGVIIATKRFKDITGALAVIAKGRGGQSQKSKNKLAEASPKILDTSVIIDGRISDIMKTGFIEGNIVIPEFVLLELQHIADSSDGLKRNRGRRGLDILHKIQEDYGIEIYNTTAEKSLDEIPEVDVKLLKLAQIMNGKVVTNDFNLNKVAGIKGVKVLNINELANTLKPVVLPGEDMKLFLVKEGKESNQAVAYLDDGTMIVVEEGRRYIGQNISVTVTSVLQTSAGRMIFAKPKR</sequence>
<organism evidence="7 8">
    <name type="scientific">Aminipila butyrica</name>
    <dbReference type="NCBI Taxonomy" id="433296"/>
    <lineage>
        <taxon>Bacteria</taxon>
        <taxon>Bacillati</taxon>
        <taxon>Bacillota</taxon>
        <taxon>Clostridia</taxon>
        <taxon>Peptostreptococcales</taxon>
        <taxon>Anaerovoracaceae</taxon>
        <taxon>Aminipila</taxon>
    </lineage>
</organism>
<feature type="domain" description="TRAM" evidence="6">
    <location>
        <begin position="303"/>
        <end position="364"/>
    </location>
</feature>
<dbReference type="InterPro" id="IPR052041">
    <property type="entry name" value="Nucleic_acid_metab_PIN/TRAM"/>
</dbReference>
<keyword evidence="5" id="KW-1133">Transmembrane helix</keyword>
<dbReference type="Proteomes" id="UP000466848">
    <property type="component" value="Chromosome"/>
</dbReference>
<dbReference type="GO" id="GO:0004518">
    <property type="term" value="F:nuclease activity"/>
    <property type="evidence" value="ECO:0007669"/>
    <property type="project" value="UniProtKB-KW"/>
</dbReference>
<dbReference type="PANTHER" id="PTHR11603">
    <property type="entry name" value="AAA FAMILY ATPASE"/>
    <property type="match status" value="1"/>
</dbReference>
<evidence type="ECO:0000256" key="5">
    <source>
        <dbReference type="SAM" id="Phobius"/>
    </source>
</evidence>
<evidence type="ECO:0000313" key="7">
    <source>
        <dbReference type="EMBL" id="QIB70260.1"/>
    </source>
</evidence>
<protein>
    <submittedName>
        <fullName evidence="7">PIN/TRAM domain-containing protein</fullName>
    </submittedName>
</protein>
<dbReference type="CDD" id="cd09877">
    <property type="entry name" value="PIN_YacL-like"/>
    <property type="match status" value="1"/>
</dbReference>
<dbReference type="SMART" id="SM00670">
    <property type="entry name" value="PINc"/>
    <property type="match status" value="1"/>
</dbReference>
<dbReference type="AlphaFoldDB" id="A0A858BZB3"/>
<evidence type="ECO:0000256" key="4">
    <source>
        <dbReference type="ARBA" id="ARBA00022842"/>
    </source>
</evidence>